<keyword evidence="4" id="KW-1185">Reference proteome</keyword>
<feature type="domain" description="Fibronectin type-III" evidence="2">
    <location>
        <begin position="3957"/>
        <end position="4043"/>
    </location>
</feature>
<feature type="domain" description="Fibronectin type-III" evidence="2">
    <location>
        <begin position="25"/>
        <end position="114"/>
    </location>
</feature>
<feature type="domain" description="Fibronectin type-III" evidence="2">
    <location>
        <begin position="4676"/>
        <end position="4765"/>
    </location>
</feature>
<comment type="caution">
    <text evidence="3">The sequence shown here is derived from an EMBL/GenBank/DDBJ whole genome shotgun (WGS) entry which is preliminary data.</text>
</comment>
<feature type="domain" description="Fibronectin type-III" evidence="2">
    <location>
        <begin position="4305"/>
        <end position="4391"/>
    </location>
</feature>
<feature type="domain" description="Fibronectin type-III" evidence="2">
    <location>
        <begin position="3694"/>
        <end position="3783"/>
    </location>
</feature>
<dbReference type="Gene3D" id="2.60.40.10">
    <property type="entry name" value="Immunoglobulins"/>
    <property type="match status" value="26"/>
</dbReference>
<keyword evidence="1" id="KW-0732">Signal</keyword>
<feature type="domain" description="Fibronectin type-III" evidence="2">
    <location>
        <begin position="2911"/>
        <end position="3002"/>
    </location>
</feature>
<feature type="domain" description="Fibronectin type-III" evidence="2">
    <location>
        <begin position="115"/>
        <end position="204"/>
    </location>
</feature>
<accession>A0ABD0Y3M0</accession>
<dbReference type="PANTHER" id="PTHR47135:SF3">
    <property type="entry name" value="FIBRONECTIN TYPE-III DOMAIN-CONTAINING PROTEIN"/>
    <property type="match status" value="1"/>
</dbReference>
<evidence type="ECO:0000259" key="2">
    <source>
        <dbReference type="PROSITE" id="PS50853"/>
    </source>
</evidence>
<dbReference type="InterPro" id="IPR013783">
    <property type="entry name" value="Ig-like_fold"/>
</dbReference>
<name>A0ABD0Y3M0_UMBPY</name>
<feature type="domain" description="Fibronectin type-III" evidence="2">
    <location>
        <begin position="1250"/>
        <end position="1339"/>
    </location>
</feature>
<dbReference type="InterPro" id="IPR036116">
    <property type="entry name" value="FN3_sf"/>
</dbReference>
<feature type="domain" description="Fibronectin type-III" evidence="2">
    <location>
        <begin position="1513"/>
        <end position="1600"/>
    </location>
</feature>
<feature type="domain" description="Fibronectin type-III" evidence="2">
    <location>
        <begin position="1426"/>
        <end position="1512"/>
    </location>
</feature>
<protein>
    <recommendedName>
        <fullName evidence="2">Fibronectin type-III domain-containing protein</fullName>
    </recommendedName>
</protein>
<feature type="domain" description="Fibronectin type-III" evidence="2">
    <location>
        <begin position="4131"/>
        <end position="4217"/>
    </location>
</feature>
<feature type="domain" description="Fibronectin type-III" evidence="2">
    <location>
        <begin position="3348"/>
        <end position="3434"/>
    </location>
</feature>
<feature type="chain" id="PRO_5044834552" description="Fibronectin type-III domain-containing protein" evidence="1">
    <location>
        <begin position="25"/>
        <end position="4765"/>
    </location>
</feature>
<dbReference type="EMBL" id="JAGEUA010000001">
    <property type="protein sequence ID" value="KAL1022755.1"/>
    <property type="molecule type" value="Genomic_DNA"/>
</dbReference>
<sequence>MRFLGAIGIYLLLVSLIQISFTKAQVCNITSITSPSASSLLVKWNTNVKATAYLLDLRIINSTDTAPVVITLSGTITERLVQGLRPGTTYSVTVKLFMYYYVIGDDTELGTTGPATSQITSLKALSSSSIQVEWARVTTAQRYYLLMQSETTKQSVNFTFTNTSTVVQNLQPSTAYDFYVYTANAVGFGDRSSVRTISTLVQPPKDVTAVQTGKRTAHVSWQPVEKVILYKVTVVYLDEPNRKPFMINASSTQMDIENILPCSSYQISVASYNAFLQAGEATEYMYTTNRLSAVTSISVTYNCGSSVATVTWTPVVGADSYRVVATSSDGTVRNCTSQTTQCQIMEDDCGKAYLVEVTSVSDSCETTSNITSNFVTAPCTPKDLQLYRECSSNVIIFSWAKTNNTNFYTAKAVDSEGLTMHCITEDNSCFFTETTCGRLYSFTVNSVYIDCNSQDSPAVTVRTAPCEPKNFMTSADCLSVILTNTWDPAEGALYYMVEAWGNNEVTSRYSCSSSNNSCDMTSVNCGESLAMHITAFDGNCHSSTALGQVAVTVPCVPQNVSADVACQDNSITLKWDITFGTLFYIGTVKDPAGVVHTCTSIDTQCQITGLDCSSTYTAFVTASNLMCNSSLSKNVTIESAPCPSNHIKAFLDCAANQALVVWQGHHSVISYTATMEDTEGGLLSCSTTGNNCTIPSLKCGQLYSVYVVQYNQMCPGLRSDTINMESVPCGPSTVNTLVDCGSGTLVVSWKASLHAVKYTTAISHSNGVQVFCNTTETSCNVTSLDCGQEYLVKVRSVNGSCLSLPSQAAIVKEVPCAPTNILAQPTCGESLVSVTWNASRGAKYYTTTAVSNRGQRTMCTSNNTACSLQDLLCGQIYSVSVIAVDDSCSSTTSTKVTLKTGPCPPTNVSGWVDCGTNTASLSWHASDNAISYVGTAVGTNGHSVTCNAATSACQLAGLVCGQKYNFTVSASDGRCDSPVSPQVTLETGPCVPQSVVNSLFCDNNTLSISWTPEAMGHNYSATAWAVGGTALSCTTRGSSCKVNGLHCGQQYSVTVTASSSNCTGPTSRPQIVYTVPCVPLNVRGVVDCASNTLQASWDNAKGAISYISMITSPDGHNTTQSTSSLTTSFTALECAKTYRLTVVAKDNQCSSSVSAQVSVTTAPCNAKNIAALLHCGSGVVTVSWQASSGANNYTALAQTDRATSSTSCRTTGTSCDLTQLECGRVYNVSVVAGDGICNSTLMATTTIKTAPCPPTIMNYSLDCTSNQATISWAKQPYAKSVFINGSTTLGHMSSCTSTNTSCLLDQLLCGQTYTVHAVAQGDTCDSMPSQSFEINTAPCTPTNAHAQEMCGTSIALLSWDESLGRVSFIASVLSTDHNDSCVTTDTFCSLTTLLCDHQYNMTVDALAATCNSSKSAATRLQTGPCAPQNISARLLCSNNSATVTWLGSPGAVSYNVVAQGNNGDTIQCTTNKTSCDLHNMQCAQTYEITVNPFSETCKGFDSVPYTFIAGPCPPTDVQTSLQCNGNIGSVSWAAAHIAQMYIATATDQKGHSHNCTTNKTTGCLFRDLQCGTTYAVSVVTIDRDCQSQPSTPVTLKAAICPPTNLAGLTNCKTNDLNITWNPSPETGVTYFLYSQKTGGANSSYSTAGTSHVISKLQCGEHFSFQITAQDSVCTSTLSSAMEIDTAPCQPTNLNMQANCGTNTGTITWNLSAGGVTYFAKVTGTTHSHTASCTSNSTSCSVQLDCGYPYLATMVAFSGACNSTMNTIQFDSAPCLPGNVTAVVNCSANTFAVNWKKSQGNPKSYLALAMGTDGSRFTCNTSSTACTINSLDCGVTYSIAVTTTNINCDSIQGSNYQVQSAPCLPQSPAVRLDCRTNIAVVTWAKTGPDQINMVSALDRWGGVTTCNSTSSNCTFRSLRCGQPYTLTVQGLSHTCRSQPSASLDMLTAPCTPTNVIAGVDCDSGITSVSWDLAGGANTYTVTAVGSGGHNATCTNSDTNCAFSDLMCGQEYTIVVLAIGDSCVSLASEPITTTTAPCPYTGLQASLDCSTNIALISWTPGKGILTYSVSAEGFDVTDYLNCSTSGSSCNISKTMCGARYQVSVRGEGRTCPSITNDWVTFNTAPCPPTALIVQSSCLSNNISLVWAASNGSDSYTAVAQSNRGHRLSCNTSITACDISGLLCGQVYKVFVAGVDQNCVGATSNIQVVKTAPCLPTNVQKHLDCPSGVLTVSWQGTGNAPNFYRTKLTSKNGVTSTCDTNRTTCVVPNIKCGQTYSVVVVAHDEVCTSLSSPPQQFTSAPCPPDEVVAFVDCATEVVTVTWDSSVDGVLYNLTAEGPSGQKYTCTTDGIGCSLNMLYCGMEYNLTVTPSQNGCVGVSSPSESLKTVPCIPHLTEVEMDCLSEFAWVWWNESAGAESYEVMAIDNQGNTFGCNTTDSNTCAVADLYCGENFTFTVTASDQKCSSAPSNALVAETAPCAPEAVWTDLGCDSHKVSVSWTPSLGALKYRAILERTDGEFTCCTSNGTGCDMTQLTCGQMYILTVTAEGRKCNSSQSLGEYFRTVPCIPQSLQASMSCSDNVATLTWAGSLGGQFYSVKAIGTDGHAAKCTSYENSCDLTSLHCGQLYNATVVAQDIDCSSPNSSPVEIKTVPCTPPMVSTVMDCAANSLSVLWSESLGADSYTATLQDSNRLNTTCQAMSGPASCNISGLSCGQIYHITVAASDGYCSSPSTNVTNTYTAPCAPHNINAAMDCEVNVGLVSWSMSPGALSYQVIATTLSGHAVTCQTENTFCELGGLACGEGYSVTVQALGQTCSSVATMNGQLVTGPCVPLQLNAEYSVTIGQVIWEASQGAIMYTTKAVTEEGQIISCTTSDTNCALYNMACSQMYNVTVTATNNICQDLATSQTINIETEPCPPNNVWTSLDCETGTGTVSWETSERAVGYVAFLNGRNGDSLSCITMAEDTSCSMVGLKCGTVYYASVRALGATMNSTDSNTVLLFSAPCLPASIEAEVDCENATALVTWDWSDGAQAYILSAIGSDGHQASCQTQGNFCNVTGLTCGQDYNLTLTTVDNSCQLDSPKVVSISTRPCVPLHVGVDLQCGTHTATLFWEQSDGVMFYTASATATTGRQRTHCNSTGSSCQFPSLDCGETYDFTVTAHSNLCQSPASSTVQIQTEPCQPQHVTATGSCHSDTVSVAWTKAQGAELYVVNAVGNLGYTTAFQTNESSLMADLPCGQMYNFSVTSQDELCSSASSNVAKFKTAPCVPPNVQTYTECEDSLGSVSWGQSDGAESYTAVAIDSLGNNHLCVSNSSTCSWVNLRCGELYTVHIISNDYQCSSSPSNSTTIHTAPCVPQNLVASMDCGMKVGSLTWNVSKAANFYIVTAESNTGHEVQLSTNDTRTYFSELQCGQEYYVSVQALDSVCRSVPSPPASIWTEPCASTSISSAMDCLSNIAVVTWLVPEGGAEYYTATALHTSGQSETCMSSTFSCGMPGLLCGQNYSITVTASNQQCQSDPSVGHILTTVPCVPANVVAVISCSDNTAVVSWNSSLGALSYKATAQGPHGLLSSCETFSLHCTLANLICGVSYNVQVVAIDNSCSSLPSQIAQFQTVPCSPNLAGFLLDCHTNSLLLQWASTAGAVSYTARAQSSDGQTLTCNTTQTNCTLMNLACGQTYAISMTSSNGQCNSFQGTSINVSSVPCPPQAVVSQLNCSDNSAQVHWKTSSGANLYTVQALSNKGNVSHCQSSTNTCILSALNCGSTYSISVTAVSNMCNTSMTAIVPMNTVPCVPEQLETQVLCNSGTTAVSWQPSQGAISYTAVAQSNSGYSSTCNSSKPSCHFPTLLCGLSYNITVQALDGVCTSAKSSAVQLNSVPCIPQNVSAQMECSTDTGLVSWIKGELVSSYLVRAVSPGGNQIECHSNSTRCILPSMHCGQLYNLTVTAQDGRCNNSKTHLTLQSVPCTPTNVQTSPQCFSSSVAMTWVSASGALSYQAAGTTDSGHPVTCNNSQTHCDLSGLQCGKKYNITVVSMDNACSSINSIPTHVRTAPCPPQNVAVDMQCANGSMTVTWSANPNADAFRVTAVTDGATKLSCNTTGTSCSIHNLVCGHTYNVAVSSVKGSCEGDVSNALMVSTVPCPPTNAQGSLDCVTNSAWVSWDASTDVTSYTVLAKGDSGINSTCSSSSNNCFVPGLACGTIYTLSVTALNTFCQSSPSNSFNIETGPCSLTNITVVTSCYNNIILVSWIKASTSSLYVATAQGQDQSLLICNSTSSSCQLKGARCGMQYTVIVSASSDKCSSLRSPPQTFNTAPCTPKDVTVVASCNAAGAIVSWDDSLIAQSYVLTAIGRDGDIRTCNSSVNNCTLVQLHCGQPYTVSVTARAKNCTSQGSTPVTFSTVPCDPSGLSVEGKCETGSAVLTWASSQGSVHYYGIAMSRNGDMLNCTSQGTSCTIGGLVCGTMYNFSVLASDGACNSSSSMKPLLMGAAPCAPAIVRNRMQLIGETLYARTFWTAVKCPDVQYLVEINGIILADPHALFQISSYWTERTFFELAMPCGSSYNLTVRTRNSGGTSQPSTPITGMTAPCAPLAVTYTVNNMSAVLSWTAAMFATKYTVYNMTGDIRTELCSTKELSCQLSHVQSGTIKVTASNAVGESVPTTYYGPSTRRRRDLRPATTAMFPDLTTGEELSKPEVLVTTVTGTSLNVEWAPVEGANRYTIIVTQEDTPSRRQALTVSDEKIMVKDLEPSTKYCIFIAAKNNKNQSIFTKQCVTTGVSM</sequence>
<reference evidence="3 4" key="1">
    <citation type="submission" date="2024-06" db="EMBL/GenBank/DDBJ databases">
        <authorList>
            <person name="Pan Q."/>
            <person name="Wen M."/>
            <person name="Jouanno E."/>
            <person name="Zahm M."/>
            <person name="Klopp C."/>
            <person name="Cabau C."/>
            <person name="Louis A."/>
            <person name="Berthelot C."/>
            <person name="Parey E."/>
            <person name="Roest Crollius H."/>
            <person name="Montfort J."/>
            <person name="Robinson-Rechavi M."/>
            <person name="Bouchez O."/>
            <person name="Lampietro C."/>
            <person name="Lopez Roques C."/>
            <person name="Donnadieu C."/>
            <person name="Postlethwait J."/>
            <person name="Bobe J."/>
            <person name="Verreycken H."/>
            <person name="Guiguen Y."/>
        </authorList>
    </citation>
    <scope>NUCLEOTIDE SEQUENCE [LARGE SCALE GENOMIC DNA]</scope>
    <source>
        <strain evidence="3">Up_M1</strain>
        <tissue evidence="3">Testis</tissue>
    </source>
</reference>
<feature type="domain" description="Fibronectin type-III" evidence="2">
    <location>
        <begin position="2212"/>
        <end position="2299"/>
    </location>
</feature>
<feature type="domain" description="Fibronectin type-III" evidence="2">
    <location>
        <begin position="991"/>
        <end position="1077"/>
    </location>
</feature>
<dbReference type="InterPro" id="IPR003961">
    <property type="entry name" value="FN3_dom"/>
</dbReference>
<feature type="domain" description="Fibronectin type-III" evidence="2">
    <location>
        <begin position="1601"/>
        <end position="1688"/>
    </location>
</feature>
<proteinExistence type="predicted"/>
<dbReference type="CDD" id="cd00063">
    <property type="entry name" value="FN3"/>
    <property type="match status" value="9"/>
</dbReference>
<feature type="domain" description="Fibronectin type-III" evidence="2">
    <location>
        <begin position="904"/>
        <end position="990"/>
    </location>
</feature>
<feature type="domain" description="Fibronectin type-III" evidence="2">
    <location>
        <begin position="2562"/>
        <end position="2648"/>
    </location>
</feature>
<dbReference type="SMART" id="SM00060">
    <property type="entry name" value="FN3"/>
    <property type="match status" value="40"/>
</dbReference>
<gene>
    <name evidence="3" type="ORF">UPYG_G00031900</name>
</gene>
<dbReference type="Proteomes" id="UP001557470">
    <property type="component" value="Unassembled WGS sequence"/>
</dbReference>
<feature type="domain" description="Fibronectin type-III" evidence="2">
    <location>
        <begin position="2650"/>
        <end position="2737"/>
    </location>
</feature>
<evidence type="ECO:0000256" key="1">
    <source>
        <dbReference type="SAM" id="SignalP"/>
    </source>
</evidence>
<feature type="domain" description="Fibronectin type-III" evidence="2">
    <location>
        <begin position="3087"/>
        <end position="3174"/>
    </location>
</feature>
<feature type="domain" description="Fibronectin type-III" evidence="2">
    <location>
        <begin position="730"/>
        <end position="817"/>
    </location>
</feature>
<dbReference type="Pfam" id="PF00041">
    <property type="entry name" value="fn3"/>
    <property type="match status" value="4"/>
</dbReference>
<evidence type="ECO:0000313" key="3">
    <source>
        <dbReference type="EMBL" id="KAL1022755.1"/>
    </source>
</evidence>
<evidence type="ECO:0000313" key="4">
    <source>
        <dbReference type="Proteomes" id="UP001557470"/>
    </source>
</evidence>
<feature type="domain" description="Fibronectin type-III" evidence="2">
    <location>
        <begin position="556"/>
        <end position="642"/>
    </location>
</feature>
<organism evidence="3 4">
    <name type="scientific">Umbra pygmaea</name>
    <name type="common">Eastern mudminnow</name>
    <dbReference type="NCBI Taxonomy" id="75934"/>
    <lineage>
        <taxon>Eukaryota</taxon>
        <taxon>Metazoa</taxon>
        <taxon>Chordata</taxon>
        <taxon>Craniata</taxon>
        <taxon>Vertebrata</taxon>
        <taxon>Euteleostomi</taxon>
        <taxon>Actinopterygii</taxon>
        <taxon>Neopterygii</taxon>
        <taxon>Teleostei</taxon>
        <taxon>Protacanthopterygii</taxon>
        <taxon>Esociformes</taxon>
        <taxon>Umbridae</taxon>
        <taxon>Umbra</taxon>
    </lineage>
</organism>
<feature type="domain" description="Fibronectin type-III" evidence="2">
    <location>
        <begin position="3523"/>
        <end position="3609"/>
    </location>
</feature>
<feature type="signal peptide" evidence="1">
    <location>
        <begin position="1"/>
        <end position="24"/>
    </location>
</feature>
<dbReference type="SUPFAM" id="SSF49265">
    <property type="entry name" value="Fibronectin type III"/>
    <property type="match status" value="35"/>
</dbReference>
<dbReference type="PROSITE" id="PS50853">
    <property type="entry name" value="FN3"/>
    <property type="match status" value="26"/>
</dbReference>
<feature type="domain" description="Fibronectin type-III" evidence="2">
    <location>
        <begin position="2125"/>
        <end position="2211"/>
    </location>
</feature>
<feature type="domain" description="Fibronectin type-III" evidence="2">
    <location>
        <begin position="1950"/>
        <end position="2036"/>
    </location>
</feature>
<feature type="domain" description="Fibronectin type-III" evidence="2">
    <location>
        <begin position="4044"/>
        <end position="4130"/>
    </location>
</feature>
<dbReference type="PANTHER" id="PTHR47135">
    <property type="entry name" value="FIBRONECTIN TYPE III DOMAIN-CONTAINING PROTEIN 7"/>
    <property type="match status" value="1"/>
</dbReference>
<feature type="domain" description="Fibronectin type-III" evidence="2">
    <location>
        <begin position="1078"/>
        <end position="1164"/>
    </location>
</feature>